<evidence type="ECO:0000256" key="5">
    <source>
        <dbReference type="ARBA" id="ARBA00023295"/>
    </source>
</evidence>
<name>A0A2A2JVA6_9BILA</name>
<comment type="catalytic activity">
    <reaction evidence="6">
        <text>alpha,alpha-trehalose + H2O = alpha-D-glucose + beta-D-glucose</text>
        <dbReference type="Rhea" id="RHEA:32675"/>
        <dbReference type="ChEBI" id="CHEBI:15377"/>
        <dbReference type="ChEBI" id="CHEBI:15903"/>
        <dbReference type="ChEBI" id="CHEBI:16551"/>
        <dbReference type="ChEBI" id="CHEBI:17925"/>
        <dbReference type="EC" id="3.2.1.28"/>
    </reaction>
</comment>
<dbReference type="Pfam" id="PF01204">
    <property type="entry name" value="Trehalase"/>
    <property type="match status" value="1"/>
</dbReference>
<dbReference type="PANTHER" id="PTHR23403:SF5">
    <property type="entry name" value="TREHALASE"/>
    <property type="match status" value="1"/>
</dbReference>
<reference evidence="8 9" key="1">
    <citation type="journal article" date="2017" name="Curr. Biol.">
        <title>Genome architecture and evolution of a unichromosomal asexual nematode.</title>
        <authorList>
            <person name="Fradin H."/>
            <person name="Zegar C."/>
            <person name="Gutwein M."/>
            <person name="Lucas J."/>
            <person name="Kovtun M."/>
            <person name="Corcoran D."/>
            <person name="Baugh L.R."/>
            <person name="Kiontke K."/>
            <person name="Gunsalus K."/>
            <person name="Fitch D.H."/>
            <person name="Piano F."/>
        </authorList>
    </citation>
    <scope>NUCLEOTIDE SEQUENCE [LARGE SCALE GENOMIC DNA]</scope>
    <source>
        <strain evidence="8">PF1309</strain>
    </source>
</reference>
<evidence type="ECO:0000256" key="7">
    <source>
        <dbReference type="SAM" id="MobiDB-lite"/>
    </source>
</evidence>
<dbReference type="OrthoDB" id="3542292at2759"/>
<dbReference type="GO" id="GO:0005993">
    <property type="term" value="P:trehalose catabolic process"/>
    <property type="evidence" value="ECO:0007669"/>
    <property type="project" value="TreeGrafter"/>
</dbReference>
<dbReference type="PROSITE" id="PS00927">
    <property type="entry name" value="TREHALASE_1"/>
    <property type="match status" value="1"/>
</dbReference>
<evidence type="ECO:0000256" key="2">
    <source>
        <dbReference type="ARBA" id="ARBA00012757"/>
    </source>
</evidence>
<keyword evidence="5 6" id="KW-0326">Glycosidase</keyword>
<gene>
    <name evidence="8" type="ORF">WR25_04138</name>
</gene>
<comment type="similarity">
    <text evidence="1 6">Belongs to the glycosyl hydrolase 37 family.</text>
</comment>
<evidence type="ECO:0000256" key="1">
    <source>
        <dbReference type="ARBA" id="ARBA00005615"/>
    </source>
</evidence>
<dbReference type="EC" id="3.2.1.28" evidence="2 6"/>
<dbReference type="Gene3D" id="1.50.10.10">
    <property type="match status" value="1"/>
</dbReference>
<sequence length="726" mass="81584">MVVLSLTHCSLLSFYCQWRLPFSCQFLLFLWRDSGQCLFWIFLQFLNDRLPISILSATRTRMINSIACSFLLCSIASILHFSSADPQAACNANNTNNSFIYCDGPILTAVNELELYNDSKTFVDMAMNYDPSDVLAAFTSNFSNKSPNEIGKDAMQKFMDTYFSPAGTELLNCTPSPTDWQDSPPKLAAINDATLRKWAYDLNNIWKILCRQIDPKVNANPDRYSLIYVANQFIVPGGRFNEFYYWDAYWILKGLIACNMYNTTRNMIENFASMVKRFGFVPNGGRVYYLDRSQPPLLTAMLFEYFEATGDLDFVKEILPLLEMELIFWNTQRVAVVPYNGKNYSMYQYRVSTTLPRPESYREDIQRALLLNGTNSNDTFFQNLASGAESGMDFSTRWFRQKSAGSIETIEVTNVIPVDLNSIICYNYKILSYFYDKTGDSAQSKYYLNLSQEMKDVIRNLFYNSTEGSWFDYNLRTKAHNIDFYPTNGFPLFAECYDVLDFTIAERFYSYMERAGAANYTGIPSSIHHSGEQWDFPNGWAPHNHIIIEGLRKSGSAVAQEQAFRLANLWILENLRVWQHTNFMWEKYDTSGNIPNPGNGGEYDVQLGFGWSNGVVLDLLMSYGNRLSTDGGSTTTGNTTTGSTASGSTTAGSTASGSTTAESTTTGNTTAGSTASGSTTTTTPHTTRATPSMLQSALPTVTISLISLVASEFIITGSFTHFLISI</sequence>
<dbReference type="SUPFAM" id="SSF48208">
    <property type="entry name" value="Six-hairpin glycosidases"/>
    <property type="match status" value="1"/>
</dbReference>
<feature type="region of interest" description="Disordered" evidence="7">
    <location>
        <begin position="629"/>
        <end position="693"/>
    </location>
</feature>
<evidence type="ECO:0000256" key="6">
    <source>
        <dbReference type="RuleBase" id="RU361180"/>
    </source>
</evidence>
<evidence type="ECO:0000256" key="4">
    <source>
        <dbReference type="ARBA" id="ARBA00022801"/>
    </source>
</evidence>
<organism evidence="8 9">
    <name type="scientific">Diploscapter pachys</name>
    <dbReference type="NCBI Taxonomy" id="2018661"/>
    <lineage>
        <taxon>Eukaryota</taxon>
        <taxon>Metazoa</taxon>
        <taxon>Ecdysozoa</taxon>
        <taxon>Nematoda</taxon>
        <taxon>Chromadorea</taxon>
        <taxon>Rhabditida</taxon>
        <taxon>Rhabditina</taxon>
        <taxon>Rhabditomorpha</taxon>
        <taxon>Rhabditoidea</taxon>
        <taxon>Rhabditidae</taxon>
        <taxon>Diploscapter</taxon>
    </lineage>
</organism>
<dbReference type="Proteomes" id="UP000218231">
    <property type="component" value="Unassembled WGS sequence"/>
</dbReference>
<protein>
    <recommendedName>
        <fullName evidence="3 6">Trehalase</fullName>
        <ecNumber evidence="2 6">3.2.1.28</ecNumber>
    </recommendedName>
    <alternativeName>
        <fullName evidence="6">Alpha-trehalose glucohydrolase</fullName>
    </alternativeName>
</protein>
<dbReference type="InterPro" id="IPR012341">
    <property type="entry name" value="6hp_glycosidase-like_sf"/>
</dbReference>
<keyword evidence="9" id="KW-1185">Reference proteome</keyword>
<comment type="caution">
    <text evidence="8">The sequence shown here is derived from an EMBL/GenBank/DDBJ whole genome shotgun (WGS) entry which is preliminary data.</text>
</comment>
<dbReference type="PROSITE" id="PS00928">
    <property type="entry name" value="TREHALASE_2"/>
    <property type="match status" value="1"/>
</dbReference>
<dbReference type="EMBL" id="LIAE01010205">
    <property type="protein sequence ID" value="PAV65512.1"/>
    <property type="molecule type" value="Genomic_DNA"/>
</dbReference>
<dbReference type="PRINTS" id="PR00744">
    <property type="entry name" value="GLHYDRLASE37"/>
</dbReference>
<evidence type="ECO:0000313" key="9">
    <source>
        <dbReference type="Proteomes" id="UP000218231"/>
    </source>
</evidence>
<dbReference type="GO" id="GO:0004555">
    <property type="term" value="F:alpha,alpha-trehalase activity"/>
    <property type="evidence" value="ECO:0007669"/>
    <property type="project" value="UniProtKB-EC"/>
</dbReference>
<feature type="compositionally biased region" description="Low complexity" evidence="7">
    <location>
        <begin position="629"/>
        <end position="690"/>
    </location>
</feature>
<evidence type="ECO:0000256" key="3">
    <source>
        <dbReference type="ARBA" id="ARBA00019905"/>
    </source>
</evidence>
<evidence type="ECO:0000313" key="8">
    <source>
        <dbReference type="EMBL" id="PAV65512.1"/>
    </source>
</evidence>
<dbReference type="InterPro" id="IPR018232">
    <property type="entry name" value="Glyco_hydro_37_CS"/>
</dbReference>
<dbReference type="InterPro" id="IPR008928">
    <property type="entry name" value="6-hairpin_glycosidase_sf"/>
</dbReference>
<dbReference type="AlphaFoldDB" id="A0A2A2JVA6"/>
<keyword evidence="4 6" id="KW-0378">Hydrolase</keyword>
<dbReference type="PANTHER" id="PTHR23403">
    <property type="entry name" value="TREHALASE"/>
    <property type="match status" value="1"/>
</dbReference>
<dbReference type="InterPro" id="IPR001661">
    <property type="entry name" value="Glyco_hydro_37"/>
</dbReference>
<proteinExistence type="inferred from homology"/>
<accession>A0A2A2JVA6</accession>
<dbReference type="STRING" id="2018661.A0A2A2JVA6"/>